<comment type="caution">
    <text evidence="7">The sequence shown here is derived from an EMBL/GenBank/DDBJ whole genome shotgun (WGS) entry which is preliminary data.</text>
</comment>
<dbReference type="SUPFAM" id="SSF52283">
    <property type="entry name" value="Formate/glycerate dehydrogenase catalytic domain-like"/>
    <property type="match status" value="1"/>
</dbReference>
<dbReference type="InterPro" id="IPR050223">
    <property type="entry name" value="D-isomer_2-hydroxyacid_DH"/>
</dbReference>
<evidence type="ECO:0000256" key="3">
    <source>
        <dbReference type="ARBA" id="ARBA00023027"/>
    </source>
</evidence>
<dbReference type="SUPFAM" id="SSF51735">
    <property type="entry name" value="NAD(P)-binding Rossmann-fold domains"/>
    <property type="match status" value="1"/>
</dbReference>
<dbReference type="EMBL" id="JBDFQZ010000008">
    <property type="protein sequence ID" value="KAK9698652.1"/>
    <property type="molecule type" value="Genomic_DNA"/>
</dbReference>
<dbReference type="Gene3D" id="3.40.50.720">
    <property type="entry name" value="NAD(P)-binding Rossmann-like Domain"/>
    <property type="match status" value="2"/>
</dbReference>
<reference evidence="7" key="1">
    <citation type="submission" date="2024-03" db="EMBL/GenBank/DDBJ databases">
        <title>WGS assembly of Saponaria officinalis var. Norfolk2.</title>
        <authorList>
            <person name="Jenkins J."/>
            <person name="Shu S."/>
            <person name="Grimwood J."/>
            <person name="Barry K."/>
            <person name="Goodstein D."/>
            <person name="Schmutz J."/>
            <person name="Leebens-Mack J."/>
            <person name="Osbourn A."/>
        </authorList>
    </citation>
    <scope>NUCLEOTIDE SEQUENCE [LARGE SCALE GENOMIC DNA]</scope>
    <source>
        <strain evidence="7">JIC</strain>
    </source>
</reference>
<dbReference type="InterPro" id="IPR036291">
    <property type="entry name" value="NAD(P)-bd_dom_sf"/>
</dbReference>
<organism evidence="7 8">
    <name type="scientific">Saponaria officinalis</name>
    <name type="common">Common soapwort</name>
    <name type="synonym">Lychnis saponaria</name>
    <dbReference type="NCBI Taxonomy" id="3572"/>
    <lineage>
        <taxon>Eukaryota</taxon>
        <taxon>Viridiplantae</taxon>
        <taxon>Streptophyta</taxon>
        <taxon>Embryophyta</taxon>
        <taxon>Tracheophyta</taxon>
        <taxon>Spermatophyta</taxon>
        <taxon>Magnoliopsida</taxon>
        <taxon>eudicotyledons</taxon>
        <taxon>Gunneridae</taxon>
        <taxon>Pentapetalae</taxon>
        <taxon>Caryophyllales</taxon>
        <taxon>Caryophyllaceae</taxon>
        <taxon>Caryophylleae</taxon>
        <taxon>Saponaria</taxon>
    </lineage>
</organism>
<dbReference type="Pfam" id="PF02826">
    <property type="entry name" value="2-Hacid_dh_C"/>
    <property type="match status" value="1"/>
</dbReference>
<comment type="similarity">
    <text evidence="4">Belongs to the D-isomer specific 2-hydroxyacid dehydrogenase family.</text>
</comment>
<dbReference type="CDD" id="cd12156">
    <property type="entry name" value="HPPR"/>
    <property type="match status" value="1"/>
</dbReference>
<evidence type="ECO:0000256" key="4">
    <source>
        <dbReference type="RuleBase" id="RU003719"/>
    </source>
</evidence>
<dbReference type="FunFam" id="3.40.50.720:FF:000213">
    <property type="entry name" value="Putative 2-hydroxyacid dehydrogenase"/>
    <property type="match status" value="1"/>
</dbReference>
<evidence type="ECO:0000256" key="1">
    <source>
        <dbReference type="ARBA" id="ARBA00022857"/>
    </source>
</evidence>
<dbReference type="GO" id="GO:0016618">
    <property type="term" value="F:hydroxypyruvate reductase [NAD(P)H] activity"/>
    <property type="evidence" value="ECO:0007669"/>
    <property type="project" value="TreeGrafter"/>
</dbReference>
<evidence type="ECO:0000256" key="2">
    <source>
        <dbReference type="ARBA" id="ARBA00023002"/>
    </source>
</evidence>
<evidence type="ECO:0000313" key="7">
    <source>
        <dbReference type="EMBL" id="KAK9698652.1"/>
    </source>
</evidence>
<keyword evidence="2 4" id="KW-0560">Oxidoreductase</keyword>
<dbReference type="PANTHER" id="PTHR10996:SF268">
    <property type="entry name" value="GLYOXYLATE_HYDROXYPYRUVATE REDUCTASE HPR3"/>
    <property type="match status" value="1"/>
</dbReference>
<proteinExistence type="inferred from homology"/>
<keyword evidence="1" id="KW-0521">NADP</keyword>
<dbReference type="InterPro" id="IPR006140">
    <property type="entry name" value="D-isomer_DH_NAD-bd"/>
</dbReference>
<keyword evidence="3" id="KW-0520">NAD</keyword>
<dbReference type="InterPro" id="IPR006139">
    <property type="entry name" value="D-isomer_2_OHA_DH_cat_dom"/>
</dbReference>
<dbReference type="Pfam" id="PF00389">
    <property type="entry name" value="2-Hacid_dh"/>
    <property type="match status" value="1"/>
</dbReference>
<evidence type="ECO:0000259" key="5">
    <source>
        <dbReference type="Pfam" id="PF00389"/>
    </source>
</evidence>
<feature type="domain" description="D-isomer specific 2-hydroxyacid dehydrogenase catalytic" evidence="5">
    <location>
        <begin position="63"/>
        <end position="329"/>
    </location>
</feature>
<protein>
    <submittedName>
        <fullName evidence="7">Uncharacterized protein</fullName>
    </submittedName>
</protein>
<accession>A0AAW1J6Q9</accession>
<dbReference type="GO" id="GO:0051287">
    <property type="term" value="F:NAD binding"/>
    <property type="evidence" value="ECO:0007669"/>
    <property type="project" value="InterPro"/>
</dbReference>
<dbReference type="AlphaFoldDB" id="A0AAW1J6Q9"/>
<keyword evidence="8" id="KW-1185">Reference proteome</keyword>
<evidence type="ECO:0000259" key="6">
    <source>
        <dbReference type="Pfam" id="PF02826"/>
    </source>
</evidence>
<dbReference type="GO" id="GO:0030267">
    <property type="term" value="F:glyoxylate reductase (NADPH) activity"/>
    <property type="evidence" value="ECO:0007669"/>
    <property type="project" value="TreeGrafter"/>
</dbReference>
<dbReference type="GO" id="GO:0005829">
    <property type="term" value="C:cytosol"/>
    <property type="evidence" value="ECO:0007669"/>
    <property type="project" value="TreeGrafter"/>
</dbReference>
<sequence length="332" mass="35946">MSTMDSSMIHHKPEIIIHRLPTCESFLDDHLSATYKLLDPISAAGDDPAAVRAFLGRHGGKTQALVCVEPIPLGKDILDFLPSLGCVVSASSGTDHVDLYECSRRGISVANVGDSFSDDVADYAVGLLLDVLRNVSAADRFVRLGSWLKQKEFSLGVRLSGKRVGIVGLGNIGHRIAKRLVSFGCTIAYNSRRIKPKVPLPFYDNVCDLAFNTDILILCCSLTEETRHMVNKDVLTALGKDGIIINVGRGALINESELVKFLVDGRIAGAGLDVFEDEPNVPKELFGFENVVLSAHNAVCTPESFTAVIDIVVANLDAFFSNKPLLTPVRLN</sequence>
<dbReference type="PANTHER" id="PTHR10996">
    <property type="entry name" value="2-HYDROXYACID DEHYDROGENASE-RELATED"/>
    <property type="match status" value="1"/>
</dbReference>
<evidence type="ECO:0000313" key="8">
    <source>
        <dbReference type="Proteomes" id="UP001443914"/>
    </source>
</evidence>
<name>A0AAW1J6Q9_SAPOF</name>
<feature type="domain" description="D-isomer specific 2-hydroxyacid dehydrogenase NAD-binding" evidence="6">
    <location>
        <begin position="125"/>
        <end position="298"/>
    </location>
</feature>
<gene>
    <name evidence="7" type="ORF">RND81_08G121000</name>
</gene>
<dbReference type="Proteomes" id="UP001443914">
    <property type="component" value="Unassembled WGS sequence"/>
</dbReference>